<keyword evidence="3" id="KW-1185">Reference proteome</keyword>
<feature type="transmembrane region" description="Helical" evidence="1">
    <location>
        <begin position="6"/>
        <end position="22"/>
    </location>
</feature>
<dbReference type="KEGG" id="bda:FSZ17_00140"/>
<gene>
    <name evidence="2" type="primary">bofA</name>
    <name evidence="2" type="ORF">FSZ17_00140</name>
</gene>
<dbReference type="RefSeq" id="WP_057776994.1">
    <property type="nucleotide sequence ID" value="NZ_CP042593.1"/>
</dbReference>
<name>A0A5B8YYV2_CYTDA</name>
<dbReference type="AlphaFoldDB" id="A0A5B8YYV2"/>
<feature type="transmembrane region" description="Helical" evidence="1">
    <location>
        <begin position="34"/>
        <end position="54"/>
    </location>
</feature>
<reference evidence="3" key="1">
    <citation type="submission" date="2019-08" db="EMBL/GenBank/DDBJ databases">
        <authorList>
            <person name="Zheng X."/>
        </authorList>
    </citation>
    <scope>NUCLEOTIDE SEQUENCE [LARGE SCALE GENOMIC DNA]</scope>
    <source>
        <strain evidence="3">FJAT-25496</strain>
    </source>
</reference>
<dbReference type="OrthoDB" id="2692225at2"/>
<dbReference type="STRING" id="1742359.GCA_001439625_00087"/>
<keyword evidence="1" id="KW-1133">Transmembrane helix</keyword>
<dbReference type="Pfam" id="PF07441">
    <property type="entry name" value="BofA"/>
    <property type="match status" value="1"/>
</dbReference>
<accession>A0A5B8YYV2</accession>
<dbReference type="InterPro" id="IPR010001">
    <property type="entry name" value="BofA"/>
</dbReference>
<evidence type="ECO:0000313" key="3">
    <source>
        <dbReference type="Proteomes" id="UP000321555"/>
    </source>
</evidence>
<keyword evidence="1" id="KW-0472">Membrane</keyword>
<feature type="transmembrane region" description="Helical" evidence="1">
    <location>
        <begin position="60"/>
        <end position="82"/>
    </location>
</feature>
<protein>
    <submittedName>
        <fullName evidence="2">Pro-sigmaK processing inhibitor BofA</fullName>
    </submittedName>
</protein>
<keyword evidence="1" id="KW-0812">Transmembrane</keyword>
<organism evidence="2 3">
    <name type="scientific">Cytobacillus dafuensis</name>
    <name type="common">Bacillus dafuensis</name>
    <dbReference type="NCBI Taxonomy" id="1742359"/>
    <lineage>
        <taxon>Bacteria</taxon>
        <taxon>Bacillati</taxon>
        <taxon>Bacillota</taxon>
        <taxon>Bacilli</taxon>
        <taxon>Bacillales</taxon>
        <taxon>Bacillaceae</taxon>
        <taxon>Cytobacillus</taxon>
    </lineage>
</organism>
<proteinExistence type="predicted"/>
<dbReference type="NCBIfam" id="TIGR02862">
    <property type="entry name" value="spore_BofA"/>
    <property type="match status" value="1"/>
</dbReference>
<evidence type="ECO:0000256" key="1">
    <source>
        <dbReference type="SAM" id="Phobius"/>
    </source>
</evidence>
<dbReference type="EMBL" id="CP042593">
    <property type="protein sequence ID" value="QED45860.1"/>
    <property type="molecule type" value="Genomic_DNA"/>
</dbReference>
<evidence type="ECO:0000313" key="2">
    <source>
        <dbReference type="EMBL" id="QED45860.1"/>
    </source>
</evidence>
<sequence>MEPIVVISILGGCILLLLFLGAPVKPVRFIGQGVIKLLIGALFLFFLNAFGNQFGIHVPINLATASISGFLGIPGLFSLVAIQTWII</sequence>
<dbReference type="Proteomes" id="UP000321555">
    <property type="component" value="Chromosome"/>
</dbReference>